<sequence>MIRPLQVEWLSASEEACDLLFDDTTEPFEASALTCAERENYFHEKHDEINLEEKRRSDVSVNAFQAEARGIETSQVDQEFTTTTATMGVFLATIHDYTETFLYDEEEAFFILCDEDTEEFPCEDFDETGRHSESTLSTNHLPCAPASINVHKSEIQETANTDNCTLITIEIPTAEYLSDDVEKTCPQDTWQSRELNDATHDVTEGQTNHTTQELVQVVHEDFQEARNTTEPSDLEALVPELENHLKETDEKLLKSQEHFEVVNEDFRITDKSTEQSDLEALVPKLEKHFKETEERLLKSQEHFLDTLDGHGRDSSFLISLPSSQTTDNGYDSTLAEHSGQASDNDIFMLPYSQQNKTVTETLADMNEIICIKGTGEGSDEVPLRSSLRCAANPQSTPKKQVRFSEKLIIELDKFGDFQNSKVVDISEGTPIEKLSGKFDDICDKGRTFFRKTVLKKDFNDNTDEFKPPVLQRRSRKNRWRRKTASLSASRKQLVYSAQSVGTLWL</sequence>
<protein>
    <submittedName>
        <fullName evidence="2">Uncharacterized protein LOC109463674</fullName>
    </submittedName>
</protein>
<keyword evidence="1" id="KW-1185">Reference proteome</keyword>
<evidence type="ECO:0000313" key="1">
    <source>
        <dbReference type="Proteomes" id="UP000515135"/>
    </source>
</evidence>
<evidence type="ECO:0000313" key="2">
    <source>
        <dbReference type="RefSeq" id="XP_019616085.1"/>
    </source>
</evidence>
<dbReference type="KEGG" id="bbel:109463674"/>
<accession>A0A6P4XHR9</accession>
<dbReference type="OrthoDB" id="10303239at2759"/>
<proteinExistence type="predicted"/>
<gene>
    <name evidence="2" type="primary">LOC109463674</name>
</gene>
<name>A0A6P4XHR9_BRABE</name>
<dbReference type="AlphaFoldDB" id="A0A6P4XHR9"/>
<dbReference type="GeneID" id="109463674"/>
<reference evidence="2" key="1">
    <citation type="submission" date="2025-08" db="UniProtKB">
        <authorList>
            <consortium name="RefSeq"/>
        </authorList>
    </citation>
    <scope>IDENTIFICATION</scope>
    <source>
        <tissue evidence="2">Gonad</tissue>
    </source>
</reference>
<dbReference type="Proteomes" id="UP000515135">
    <property type="component" value="Unplaced"/>
</dbReference>
<organism evidence="1 2">
    <name type="scientific">Branchiostoma belcheri</name>
    <name type="common">Amphioxus</name>
    <dbReference type="NCBI Taxonomy" id="7741"/>
    <lineage>
        <taxon>Eukaryota</taxon>
        <taxon>Metazoa</taxon>
        <taxon>Chordata</taxon>
        <taxon>Cephalochordata</taxon>
        <taxon>Leptocardii</taxon>
        <taxon>Amphioxiformes</taxon>
        <taxon>Branchiostomatidae</taxon>
        <taxon>Branchiostoma</taxon>
    </lineage>
</organism>
<dbReference type="RefSeq" id="XP_019616085.1">
    <property type="nucleotide sequence ID" value="XM_019760526.1"/>
</dbReference>